<dbReference type="GO" id="GO:0004029">
    <property type="term" value="F:aldehyde dehydrogenase (NAD+) activity"/>
    <property type="evidence" value="ECO:0007669"/>
    <property type="project" value="UniProtKB-EC"/>
</dbReference>
<evidence type="ECO:0000256" key="4">
    <source>
        <dbReference type="ARBA" id="ARBA00049194"/>
    </source>
</evidence>
<evidence type="ECO:0000313" key="8">
    <source>
        <dbReference type="EMBL" id="KIW26365.1"/>
    </source>
</evidence>
<keyword evidence="2 6" id="KW-0560">Oxidoreductase</keyword>
<dbReference type="GeneID" id="27348659"/>
<dbReference type="Proteomes" id="UP000054466">
    <property type="component" value="Unassembled WGS sequence"/>
</dbReference>
<dbReference type="PROSITE" id="PS00687">
    <property type="entry name" value="ALDEHYDE_DEHYDR_GLU"/>
    <property type="match status" value="1"/>
</dbReference>
<evidence type="ECO:0000313" key="9">
    <source>
        <dbReference type="Proteomes" id="UP000054466"/>
    </source>
</evidence>
<keyword evidence="9" id="KW-1185">Reference proteome</keyword>
<evidence type="ECO:0000256" key="3">
    <source>
        <dbReference type="ARBA" id="ARBA00024226"/>
    </source>
</evidence>
<dbReference type="EMBL" id="KN847044">
    <property type="protein sequence ID" value="KIW26365.1"/>
    <property type="molecule type" value="Genomic_DNA"/>
</dbReference>
<dbReference type="InterPro" id="IPR016163">
    <property type="entry name" value="Ald_DH_C"/>
</dbReference>
<dbReference type="InterPro" id="IPR029510">
    <property type="entry name" value="Ald_DH_CS_GLU"/>
</dbReference>
<dbReference type="EC" id="1.2.1.3" evidence="3"/>
<dbReference type="SUPFAM" id="SSF53720">
    <property type="entry name" value="ALDH-like"/>
    <property type="match status" value="1"/>
</dbReference>
<organism evidence="8 9">
    <name type="scientific">Cladophialophora immunda</name>
    <dbReference type="NCBI Taxonomy" id="569365"/>
    <lineage>
        <taxon>Eukaryota</taxon>
        <taxon>Fungi</taxon>
        <taxon>Dikarya</taxon>
        <taxon>Ascomycota</taxon>
        <taxon>Pezizomycotina</taxon>
        <taxon>Eurotiomycetes</taxon>
        <taxon>Chaetothyriomycetidae</taxon>
        <taxon>Chaetothyriales</taxon>
        <taxon>Herpotrichiellaceae</taxon>
        <taxon>Cladophialophora</taxon>
    </lineage>
</organism>
<dbReference type="InterPro" id="IPR016161">
    <property type="entry name" value="Ald_DH/histidinol_DH"/>
</dbReference>
<dbReference type="OrthoDB" id="310895at2759"/>
<evidence type="ECO:0000259" key="7">
    <source>
        <dbReference type="Pfam" id="PF00171"/>
    </source>
</evidence>
<dbReference type="Pfam" id="PF00171">
    <property type="entry name" value="Aldedh"/>
    <property type="match status" value="1"/>
</dbReference>
<dbReference type="AlphaFoldDB" id="A0A0D2C785"/>
<dbReference type="HOGENOM" id="CLU_005391_0_0_1"/>
<dbReference type="InterPro" id="IPR015590">
    <property type="entry name" value="Aldehyde_DH_dom"/>
</dbReference>
<dbReference type="PANTHER" id="PTHR11699">
    <property type="entry name" value="ALDEHYDE DEHYDROGENASE-RELATED"/>
    <property type="match status" value="1"/>
</dbReference>
<comment type="similarity">
    <text evidence="1 6">Belongs to the aldehyde dehydrogenase family.</text>
</comment>
<reference evidence="8 9" key="1">
    <citation type="submission" date="2015-01" db="EMBL/GenBank/DDBJ databases">
        <title>The Genome Sequence of Cladophialophora immunda CBS83496.</title>
        <authorList>
            <consortium name="The Broad Institute Genomics Platform"/>
            <person name="Cuomo C."/>
            <person name="de Hoog S."/>
            <person name="Gorbushina A."/>
            <person name="Stielow B."/>
            <person name="Teixiera M."/>
            <person name="Abouelleil A."/>
            <person name="Chapman S.B."/>
            <person name="Priest M."/>
            <person name="Young S.K."/>
            <person name="Wortman J."/>
            <person name="Nusbaum C."/>
            <person name="Birren B."/>
        </authorList>
    </citation>
    <scope>NUCLEOTIDE SEQUENCE [LARGE SCALE GENOMIC DNA]</scope>
    <source>
        <strain evidence="8 9">CBS 83496</strain>
    </source>
</reference>
<dbReference type="RefSeq" id="XP_016246581.1">
    <property type="nucleotide sequence ID" value="XM_016396725.1"/>
</dbReference>
<feature type="active site" evidence="5">
    <location>
        <position position="264"/>
    </location>
</feature>
<dbReference type="VEuPathDB" id="FungiDB:PV07_09465"/>
<dbReference type="STRING" id="569365.A0A0D2C785"/>
<dbReference type="Gene3D" id="3.40.605.10">
    <property type="entry name" value="Aldehyde Dehydrogenase, Chain A, domain 1"/>
    <property type="match status" value="1"/>
</dbReference>
<accession>A0A0D2C785</accession>
<feature type="domain" description="Aldehyde dehydrogenase" evidence="7">
    <location>
        <begin position="31"/>
        <end position="493"/>
    </location>
</feature>
<protein>
    <recommendedName>
        <fullName evidence="3">aldehyde dehydrogenase (NAD(+))</fullName>
        <ecNumber evidence="3">1.2.1.3</ecNumber>
    </recommendedName>
</protein>
<dbReference type="Gene3D" id="3.40.309.10">
    <property type="entry name" value="Aldehyde Dehydrogenase, Chain A, domain 2"/>
    <property type="match status" value="1"/>
</dbReference>
<dbReference type="FunFam" id="3.40.605.10:FF:000007">
    <property type="entry name" value="NAD/NADP-dependent betaine aldehyde dehydrogenase"/>
    <property type="match status" value="1"/>
</dbReference>
<dbReference type="InterPro" id="IPR016162">
    <property type="entry name" value="Ald_DH_N"/>
</dbReference>
<evidence type="ECO:0000256" key="1">
    <source>
        <dbReference type="ARBA" id="ARBA00009986"/>
    </source>
</evidence>
<proteinExistence type="inferred from homology"/>
<comment type="catalytic activity">
    <reaction evidence="4">
        <text>an aldehyde + NAD(+) + H2O = a carboxylate + NADH + 2 H(+)</text>
        <dbReference type="Rhea" id="RHEA:16185"/>
        <dbReference type="ChEBI" id="CHEBI:15377"/>
        <dbReference type="ChEBI" id="CHEBI:15378"/>
        <dbReference type="ChEBI" id="CHEBI:17478"/>
        <dbReference type="ChEBI" id="CHEBI:29067"/>
        <dbReference type="ChEBI" id="CHEBI:57540"/>
        <dbReference type="ChEBI" id="CHEBI:57945"/>
        <dbReference type="EC" id="1.2.1.3"/>
    </reaction>
</comment>
<sequence>MGRLPHPLPEKLPSVEECMPKSLDLFYGGEWHAPEDGEYRETVNAGRGTIVAKVAFAGVKDTVAALEVAQLAFPAWRAVEPLERGKLLRKAAQVLRENAVELAMLDALNIGSPITIMAGDAHMAADTIDFFAGMIPAVVGETRHLGDDTFNYTLREPLGVVARIVASNHPLMFTAFKLAAPLAMGNTVVIKSPEQAPLSAMRMMELIGNIFPPGVLNVLSGGIDCGKTLASHLIVRKITLVGSLPTGRAIQRAAADTLKLTSFELGGKNALIAYPDADLDKLVDGVVSGMNWSWCGQSCGSTSRVFLHTSHHDMVLALVADKLSRSYRPGNPLDPATTMGSLVSKAAQDRVLHYISLGQQEGARLVMGGKVPSTEDTKGGFFVEPTVFADVKQTMRIAMEEIFGPVMSVIKWDDEDALFAQVNAVEYGLTGAVYTSDMVTAQKAVRRIQAGTVWVNTVGTHFLTMPFGGYKQSGTGRDDCFEEMMEMTQIKAVHVKL</sequence>
<name>A0A0D2C785_9EURO</name>
<evidence type="ECO:0000256" key="5">
    <source>
        <dbReference type="PROSITE-ProRule" id="PRU10007"/>
    </source>
</evidence>
<gene>
    <name evidence="8" type="ORF">PV07_09465</name>
</gene>
<evidence type="ECO:0000256" key="2">
    <source>
        <dbReference type="ARBA" id="ARBA00023002"/>
    </source>
</evidence>
<evidence type="ECO:0000256" key="6">
    <source>
        <dbReference type="RuleBase" id="RU003345"/>
    </source>
</evidence>